<proteinExistence type="predicted"/>
<gene>
    <name evidence="1" type="ORF">BECKFM1743B_GA0114221_100563</name>
</gene>
<organism evidence="1">
    <name type="scientific">Candidatus Kentrum sp. FM</name>
    <dbReference type="NCBI Taxonomy" id="2126340"/>
    <lineage>
        <taxon>Bacteria</taxon>
        <taxon>Pseudomonadati</taxon>
        <taxon>Pseudomonadota</taxon>
        <taxon>Gammaproteobacteria</taxon>
        <taxon>Candidatus Kentrum</taxon>
    </lineage>
</organism>
<reference evidence="1" key="1">
    <citation type="submission" date="2019-02" db="EMBL/GenBank/DDBJ databases">
        <authorList>
            <person name="Gruber-Vodicka R. H."/>
            <person name="Seah K. B. B."/>
        </authorList>
    </citation>
    <scope>NUCLEOTIDE SEQUENCE</scope>
    <source>
        <strain evidence="1">BECK_BZ164</strain>
    </source>
</reference>
<accession>A0A450VT95</accession>
<sequence length="178" mass="19883">MKVYRGKWFAPGDGLPREMVNILSTHFHFWFFAECEPKCDFSQVPTGGRGDSEPKIPAPGCNCGHGSAGASPSRISLTLPKPYLGIFVLGSDSDKSHFRFAPVAKRFFHTLPGLGYDGGYRGFEYNFWNIGFLKRILGSVDISPRNRPNRLISIGFLQIAFIYNQLKNNNFLSNVNTA</sequence>
<dbReference type="EMBL" id="CAADFL010000056">
    <property type="protein sequence ID" value="VFK08014.1"/>
    <property type="molecule type" value="Genomic_DNA"/>
</dbReference>
<dbReference type="AlphaFoldDB" id="A0A450VT95"/>
<protein>
    <submittedName>
        <fullName evidence="1">Uncharacterized protein</fullName>
    </submittedName>
</protein>
<name>A0A450VT95_9GAMM</name>
<evidence type="ECO:0000313" key="1">
    <source>
        <dbReference type="EMBL" id="VFK08014.1"/>
    </source>
</evidence>